<dbReference type="EMBL" id="AMZH03001652">
    <property type="protein sequence ID" value="RRT78528.1"/>
    <property type="molecule type" value="Genomic_DNA"/>
</dbReference>
<name>A0A427AQP4_ENSVE</name>
<dbReference type="GO" id="GO:0016197">
    <property type="term" value="P:endosomal transport"/>
    <property type="evidence" value="ECO:0007669"/>
    <property type="project" value="TreeGrafter"/>
</dbReference>
<organism evidence="2 3">
    <name type="scientific">Ensete ventricosum</name>
    <name type="common">Abyssinian banana</name>
    <name type="synonym">Musa ensete</name>
    <dbReference type="NCBI Taxonomy" id="4639"/>
    <lineage>
        <taxon>Eukaryota</taxon>
        <taxon>Viridiplantae</taxon>
        <taxon>Streptophyta</taxon>
        <taxon>Embryophyta</taxon>
        <taxon>Tracheophyta</taxon>
        <taxon>Spermatophyta</taxon>
        <taxon>Magnoliopsida</taxon>
        <taxon>Liliopsida</taxon>
        <taxon>Zingiberales</taxon>
        <taxon>Musaceae</taxon>
        <taxon>Ensete</taxon>
    </lineage>
</organism>
<dbReference type="PANTHER" id="PTHR12811">
    <property type="entry name" value="VACUOLAR PROTEIN SORTING VPS16"/>
    <property type="match status" value="1"/>
</dbReference>
<dbReference type="InterPro" id="IPR006925">
    <property type="entry name" value="Vps16_C"/>
</dbReference>
<evidence type="ECO:0000313" key="3">
    <source>
        <dbReference type="Proteomes" id="UP000287651"/>
    </source>
</evidence>
<dbReference type="InterPro" id="IPR016534">
    <property type="entry name" value="VPS16"/>
</dbReference>
<dbReference type="GO" id="GO:0005765">
    <property type="term" value="C:lysosomal membrane"/>
    <property type="evidence" value="ECO:0007669"/>
    <property type="project" value="TreeGrafter"/>
</dbReference>
<evidence type="ECO:0000259" key="1">
    <source>
        <dbReference type="Pfam" id="PF04840"/>
    </source>
</evidence>
<dbReference type="PANTHER" id="PTHR12811:SF0">
    <property type="entry name" value="VACUOLAR PROTEIN SORTING-ASSOCIATED PROTEIN 16 HOMOLOG"/>
    <property type="match status" value="1"/>
</dbReference>
<dbReference type="Proteomes" id="UP000287651">
    <property type="component" value="Unassembled WGS sequence"/>
</dbReference>
<accession>A0A427AQP4</accession>
<gene>
    <name evidence="2" type="ORF">B296_00013145</name>
</gene>
<reference evidence="2 3" key="1">
    <citation type="journal article" date="2014" name="Agronomy (Basel)">
        <title>A Draft Genome Sequence for Ensete ventricosum, the Drought-Tolerant Tree Against Hunger.</title>
        <authorList>
            <person name="Harrison J."/>
            <person name="Moore K.A."/>
            <person name="Paszkiewicz K."/>
            <person name="Jones T."/>
            <person name="Grant M."/>
            <person name="Ambacheew D."/>
            <person name="Muzemil S."/>
            <person name="Studholme D.J."/>
        </authorList>
    </citation>
    <scope>NUCLEOTIDE SEQUENCE [LARGE SCALE GENOMIC DNA]</scope>
</reference>
<evidence type="ECO:0000313" key="2">
    <source>
        <dbReference type="EMBL" id="RRT78528.1"/>
    </source>
</evidence>
<comment type="caution">
    <text evidence="2">The sequence shown here is derived from an EMBL/GenBank/DDBJ whole genome shotgun (WGS) entry which is preliminary data.</text>
</comment>
<dbReference type="GO" id="GO:0030897">
    <property type="term" value="C:HOPS complex"/>
    <property type="evidence" value="ECO:0007669"/>
    <property type="project" value="TreeGrafter"/>
</dbReference>
<dbReference type="GO" id="GO:0003779">
    <property type="term" value="F:actin binding"/>
    <property type="evidence" value="ECO:0007669"/>
    <property type="project" value="TreeGrafter"/>
</dbReference>
<dbReference type="GO" id="GO:0006886">
    <property type="term" value="P:intracellular protein transport"/>
    <property type="evidence" value="ECO:0007669"/>
    <property type="project" value="InterPro"/>
</dbReference>
<dbReference type="GO" id="GO:0005768">
    <property type="term" value="C:endosome"/>
    <property type="evidence" value="ECO:0007669"/>
    <property type="project" value="TreeGrafter"/>
</dbReference>
<proteinExistence type="predicted"/>
<sequence length="229" mass="25850">MVPGTEMYALETERRGIASFPRGETRSGLVLPREDEALPRSLARRRIASFSLLLAREDEVSPRFVSPTDRARNRGSSLFSPFSSSPSYSFSLNRRPTVEIDRRRPILMVPPGSGQSVYRYPVGPVSEKRWYWLKAFALATVRDWDALEKFSKEKRPPGGKMSLFYYLIKEIPNLQAYARIGMAKEAADAASQAKDSELFGRLKLTLAQNAAASSIFDTLRDRLSFQGVY</sequence>
<dbReference type="AlphaFoldDB" id="A0A427AQP4"/>
<protein>
    <recommendedName>
        <fullName evidence="1">Vps16 C-terminal domain-containing protein</fullName>
    </recommendedName>
</protein>
<dbReference type="GO" id="GO:0042144">
    <property type="term" value="P:vacuole fusion, non-autophagic"/>
    <property type="evidence" value="ECO:0007669"/>
    <property type="project" value="TreeGrafter"/>
</dbReference>
<feature type="domain" description="Vps16 C-terminal" evidence="1">
    <location>
        <begin position="125"/>
        <end position="170"/>
    </location>
</feature>
<dbReference type="Pfam" id="PF04840">
    <property type="entry name" value="Vps16_C"/>
    <property type="match status" value="1"/>
</dbReference>